<protein>
    <recommendedName>
        <fullName evidence="2">SnoaL-like domain-containing protein</fullName>
    </recommendedName>
</protein>
<proteinExistence type="predicted"/>
<dbReference type="InterPro" id="IPR032710">
    <property type="entry name" value="NTF2-like_dom_sf"/>
</dbReference>
<feature type="compositionally biased region" description="Basic residues" evidence="1">
    <location>
        <begin position="36"/>
        <end position="49"/>
    </location>
</feature>
<accession>A0ABN1V9B2</accession>
<evidence type="ECO:0000313" key="3">
    <source>
        <dbReference type="EMBL" id="GAA1200770.1"/>
    </source>
</evidence>
<name>A0ABN1V9B2_9PSEU</name>
<comment type="caution">
    <text evidence="3">The sequence shown here is derived from an EMBL/GenBank/DDBJ whole genome shotgun (WGS) entry which is preliminary data.</text>
</comment>
<sequence>MDGSVCTVDGESVAPLFAAGNAMAGPTGMVDGGGGRHTRSRARVRKPRRARGGFGRQAMTETLEQRIQRIEDRTAIQDLAVLYGYIMDERDEDGIRKLFCEGGTLRSADGVFAANGIDEIVTTYLGRFKALGPTNHFTHGHVVRFDDNDPDVAHGQLASHAEVVRDGKAMVVALRYQDVYRRTSTGWRFADRLMSYMYYTEVTEYANVLGKELRVRAYGDERPGDWPELLTKGRPPTWLKDYLP</sequence>
<dbReference type="InterPro" id="IPR037401">
    <property type="entry name" value="SnoaL-like"/>
</dbReference>
<organism evidence="3 4">
    <name type="scientific">Prauserella alba</name>
    <dbReference type="NCBI Taxonomy" id="176898"/>
    <lineage>
        <taxon>Bacteria</taxon>
        <taxon>Bacillati</taxon>
        <taxon>Actinomycetota</taxon>
        <taxon>Actinomycetes</taxon>
        <taxon>Pseudonocardiales</taxon>
        <taxon>Pseudonocardiaceae</taxon>
        <taxon>Prauserella</taxon>
    </lineage>
</organism>
<feature type="domain" description="SnoaL-like" evidence="2">
    <location>
        <begin position="68"/>
        <end position="192"/>
    </location>
</feature>
<evidence type="ECO:0000256" key="1">
    <source>
        <dbReference type="SAM" id="MobiDB-lite"/>
    </source>
</evidence>
<dbReference type="Proteomes" id="UP001500467">
    <property type="component" value="Unassembled WGS sequence"/>
</dbReference>
<feature type="region of interest" description="Disordered" evidence="1">
    <location>
        <begin position="25"/>
        <end position="49"/>
    </location>
</feature>
<dbReference type="SUPFAM" id="SSF54427">
    <property type="entry name" value="NTF2-like"/>
    <property type="match status" value="1"/>
</dbReference>
<gene>
    <name evidence="3" type="ORF">GCM10009675_16440</name>
</gene>
<evidence type="ECO:0000313" key="4">
    <source>
        <dbReference type="Proteomes" id="UP001500467"/>
    </source>
</evidence>
<dbReference type="Pfam" id="PF13577">
    <property type="entry name" value="SnoaL_4"/>
    <property type="match status" value="1"/>
</dbReference>
<reference evidence="3 4" key="1">
    <citation type="journal article" date="2019" name="Int. J. Syst. Evol. Microbiol.">
        <title>The Global Catalogue of Microorganisms (GCM) 10K type strain sequencing project: providing services to taxonomists for standard genome sequencing and annotation.</title>
        <authorList>
            <consortium name="The Broad Institute Genomics Platform"/>
            <consortium name="The Broad Institute Genome Sequencing Center for Infectious Disease"/>
            <person name="Wu L."/>
            <person name="Ma J."/>
        </authorList>
    </citation>
    <scope>NUCLEOTIDE SEQUENCE [LARGE SCALE GENOMIC DNA]</scope>
    <source>
        <strain evidence="3 4">JCM 13022</strain>
    </source>
</reference>
<dbReference type="EMBL" id="BAAALM010000005">
    <property type="protein sequence ID" value="GAA1200770.1"/>
    <property type="molecule type" value="Genomic_DNA"/>
</dbReference>
<keyword evidence="4" id="KW-1185">Reference proteome</keyword>
<evidence type="ECO:0000259" key="2">
    <source>
        <dbReference type="Pfam" id="PF13577"/>
    </source>
</evidence>
<dbReference type="Gene3D" id="3.10.450.50">
    <property type="match status" value="1"/>
</dbReference>